<protein>
    <submittedName>
        <fullName evidence="2">ECU04_0155 protein</fullName>
    </submittedName>
</protein>
<dbReference type="OrthoDB" id="2191777at2759"/>
<reference evidence="2 3" key="1">
    <citation type="journal article" date="2001" name="Nature">
        <title>Genome sequence and gene compaction of the eukaryote parasite Encephalitozoon cuniculi.</title>
        <authorList>
            <person name="Katinka M.D."/>
            <person name="Duprat S."/>
            <person name="Cornillot E."/>
            <person name="Metenier G."/>
            <person name="Thomarat F."/>
            <person name="Prensier G."/>
            <person name="Barbe V."/>
            <person name="Peyretaillade E."/>
            <person name="Brottier P."/>
            <person name="Wincker P."/>
            <person name="Delbac F."/>
            <person name="El Alaoui H."/>
            <person name="Peyret P."/>
            <person name="Saurin W."/>
            <person name="Gouy M."/>
            <person name="Weissenbach J."/>
            <person name="Vivares C.P."/>
        </authorList>
    </citation>
    <scope>NUCLEOTIDE SEQUENCE [LARGE SCALE GENOMIC DNA]</scope>
    <source>
        <strain evidence="2 3">GB-M1</strain>
    </source>
</reference>
<evidence type="ECO:0000256" key="1">
    <source>
        <dbReference type="SAM" id="Phobius"/>
    </source>
</evidence>
<dbReference type="KEGG" id="ecu:ECU04_0155"/>
<reference evidence="2 3" key="2">
    <citation type="journal article" date="2009" name="BMC Genomics">
        <title>Identification of transcriptional signals in Encephalitozoon cuniculi widespread among Microsporidia phylum: support for accurate structural genome annotation.</title>
        <authorList>
            <person name="Peyretaillade E."/>
            <person name="Goncalves O."/>
            <person name="Terrat S."/>
            <person name="Dugat-Bony E."/>
            <person name="Wincker P."/>
            <person name="Cornman R.S."/>
            <person name="Evans J.D."/>
            <person name="Delbac F."/>
            <person name="Peyret P."/>
        </authorList>
    </citation>
    <scope>NUCLEOTIDE SEQUENCE [LARGE SCALE GENOMIC DNA]</scope>
    <source>
        <strain evidence="2 3">GB-M1</strain>
    </source>
</reference>
<feature type="transmembrane region" description="Helical" evidence="1">
    <location>
        <begin position="26"/>
        <end position="46"/>
    </location>
</feature>
<dbReference type="RefSeq" id="NP_001402479.1">
    <property type="nucleotide sequence ID" value="NM_001415578.1"/>
</dbReference>
<gene>
    <name evidence="2" type="ordered locus">ECU04_0155</name>
</gene>
<dbReference type="GeneID" id="77136335"/>
<keyword evidence="3" id="KW-1185">Reference proteome</keyword>
<dbReference type="Proteomes" id="UP000000819">
    <property type="component" value="Chromosome IV"/>
</dbReference>
<keyword evidence="1" id="KW-0812">Transmembrane</keyword>
<evidence type="ECO:0000313" key="2">
    <source>
        <dbReference type="EMBL" id="CCI73922.1"/>
    </source>
</evidence>
<feature type="transmembrane region" description="Helical" evidence="1">
    <location>
        <begin position="58"/>
        <end position="82"/>
    </location>
</feature>
<dbReference type="HOGENOM" id="CLU_2413254_0_0_1"/>
<accession>I7L8H4</accession>
<name>I7L8H4_ENCCU</name>
<dbReference type="AlphaFoldDB" id="I7L8H4"/>
<dbReference type="InParanoid" id="I7L8H4"/>
<sequence length="92" mass="10268">MEVLKDTSTCLFVTGLDVPKYFKNKALVLFASTFMVVFFFYIGFGYEALSIILTRNLQVFGVGFVCFNLAAFFAGAWVSCIVHEVAMAFHSV</sequence>
<keyword evidence="1" id="KW-0472">Membrane</keyword>
<organism evidence="2 3">
    <name type="scientific">Encephalitozoon cuniculi (strain GB-M1)</name>
    <name type="common">Microsporidian parasite</name>
    <dbReference type="NCBI Taxonomy" id="284813"/>
    <lineage>
        <taxon>Eukaryota</taxon>
        <taxon>Fungi</taxon>
        <taxon>Fungi incertae sedis</taxon>
        <taxon>Microsporidia</taxon>
        <taxon>Unikaryonidae</taxon>
        <taxon>Encephalitozoon</taxon>
    </lineage>
</organism>
<dbReference type="EMBL" id="AL590444">
    <property type="protein sequence ID" value="CCI73922.1"/>
    <property type="molecule type" value="Genomic_DNA"/>
</dbReference>
<dbReference type="VEuPathDB" id="MicrosporidiaDB:ECU04_0155"/>
<evidence type="ECO:0000313" key="3">
    <source>
        <dbReference type="Proteomes" id="UP000000819"/>
    </source>
</evidence>
<keyword evidence="1" id="KW-1133">Transmembrane helix</keyword>
<proteinExistence type="predicted"/>